<dbReference type="Gene3D" id="3.30.160.20">
    <property type="match status" value="1"/>
</dbReference>
<evidence type="ECO:0000313" key="16">
    <source>
        <dbReference type="Proteomes" id="UP001488838"/>
    </source>
</evidence>
<keyword evidence="4" id="KW-0221">Differentiation</keyword>
<dbReference type="GO" id="GO:0003726">
    <property type="term" value="F:double-stranded RNA adenosine deaminase activity"/>
    <property type="evidence" value="ECO:0007669"/>
    <property type="project" value="TreeGrafter"/>
</dbReference>
<dbReference type="GO" id="GO:0030154">
    <property type="term" value="P:cell differentiation"/>
    <property type="evidence" value="ECO:0007669"/>
    <property type="project" value="UniProtKB-KW"/>
</dbReference>
<dbReference type="GO" id="GO:0008251">
    <property type="term" value="F:tRNA-specific adenosine deaminase activity"/>
    <property type="evidence" value="ECO:0007669"/>
    <property type="project" value="TreeGrafter"/>
</dbReference>
<keyword evidence="3" id="KW-0963">Cytoplasm</keyword>
<dbReference type="PANTHER" id="PTHR10910:SF106">
    <property type="entry name" value="ADENOSINE DEAMINASE DOMAIN-CONTAINING PROTEIN 2"/>
    <property type="match status" value="1"/>
</dbReference>
<dbReference type="GO" id="GO:0005730">
    <property type="term" value="C:nucleolus"/>
    <property type="evidence" value="ECO:0007669"/>
    <property type="project" value="TreeGrafter"/>
</dbReference>
<evidence type="ECO:0000256" key="11">
    <source>
        <dbReference type="PROSITE-ProRule" id="PRU00266"/>
    </source>
</evidence>
<accession>A0AAW0JU60</accession>
<evidence type="ECO:0000256" key="12">
    <source>
        <dbReference type="SAM" id="MobiDB-lite"/>
    </source>
</evidence>
<keyword evidence="5" id="KW-0744">Spermatogenesis</keyword>
<dbReference type="PROSITE" id="PS50141">
    <property type="entry name" value="A_DEAMIN_EDITASE"/>
    <property type="match status" value="1"/>
</dbReference>
<keyword evidence="7" id="KW-0539">Nucleus</keyword>
<evidence type="ECO:0000256" key="2">
    <source>
        <dbReference type="ARBA" id="ARBA00004496"/>
    </source>
</evidence>
<dbReference type="SMART" id="SM00552">
    <property type="entry name" value="ADEAMc"/>
    <property type="match status" value="1"/>
</dbReference>
<feature type="domain" description="DRBM" evidence="13">
    <location>
        <begin position="90"/>
        <end position="159"/>
    </location>
</feature>
<evidence type="ECO:0000256" key="4">
    <source>
        <dbReference type="ARBA" id="ARBA00022782"/>
    </source>
</evidence>
<evidence type="ECO:0000259" key="14">
    <source>
        <dbReference type="PROSITE" id="PS50141"/>
    </source>
</evidence>
<evidence type="ECO:0000256" key="3">
    <source>
        <dbReference type="ARBA" id="ARBA00022490"/>
    </source>
</evidence>
<feature type="domain" description="A to I editase" evidence="14">
    <location>
        <begin position="239"/>
        <end position="554"/>
    </location>
</feature>
<dbReference type="InterPro" id="IPR002466">
    <property type="entry name" value="A_deamin"/>
</dbReference>
<proteinExistence type="inferred from homology"/>
<keyword evidence="16" id="KW-1185">Reference proteome</keyword>
<comment type="caution">
    <text evidence="15">The sequence shown here is derived from an EMBL/GenBank/DDBJ whole genome shotgun (WGS) entry which is preliminary data.</text>
</comment>
<evidence type="ECO:0000256" key="1">
    <source>
        <dbReference type="ARBA" id="ARBA00004123"/>
    </source>
</evidence>
<evidence type="ECO:0000256" key="7">
    <source>
        <dbReference type="ARBA" id="ARBA00023242"/>
    </source>
</evidence>
<dbReference type="Proteomes" id="UP001488838">
    <property type="component" value="Unassembled WGS sequence"/>
</dbReference>
<feature type="region of interest" description="Disordered" evidence="12">
    <location>
        <begin position="1"/>
        <end position="69"/>
    </location>
</feature>
<dbReference type="SMART" id="SM00358">
    <property type="entry name" value="DSRM"/>
    <property type="match status" value="1"/>
</dbReference>
<evidence type="ECO:0000256" key="10">
    <source>
        <dbReference type="ARBA" id="ARBA00067840"/>
    </source>
</evidence>
<dbReference type="Pfam" id="PF00035">
    <property type="entry name" value="dsrm"/>
    <property type="match status" value="1"/>
</dbReference>
<evidence type="ECO:0000256" key="6">
    <source>
        <dbReference type="ARBA" id="ARBA00022884"/>
    </source>
</evidence>
<dbReference type="PROSITE" id="PS50137">
    <property type="entry name" value="DS_RBD"/>
    <property type="match status" value="1"/>
</dbReference>
<comment type="function">
    <text evidence="8">Required for male fertility and normal male germ cell differentiation.</text>
</comment>
<dbReference type="GO" id="GO:0003725">
    <property type="term" value="F:double-stranded RNA binding"/>
    <property type="evidence" value="ECO:0007669"/>
    <property type="project" value="TreeGrafter"/>
</dbReference>
<evidence type="ECO:0000256" key="8">
    <source>
        <dbReference type="ARBA" id="ARBA00059681"/>
    </source>
</evidence>
<dbReference type="Pfam" id="PF02137">
    <property type="entry name" value="A_deamin"/>
    <property type="match status" value="1"/>
</dbReference>
<evidence type="ECO:0000313" key="15">
    <source>
        <dbReference type="EMBL" id="KAK7830308.1"/>
    </source>
</evidence>
<reference evidence="15 16" key="1">
    <citation type="journal article" date="2023" name="bioRxiv">
        <title>Conserved and derived expression patterns and positive selection on dental genes reveal complex evolutionary context of ever-growing rodent molars.</title>
        <authorList>
            <person name="Calamari Z.T."/>
            <person name="Song A."/>
            <person name="Cohen E."/>
            <person name="Akter M."/>
            <person name="Roy R.D."/>
            <person name="Hallikas O."/>
            <person name="Christensen M.M."/>
            <person name="Li P."/>
            <person name="Marangoni P."/>
            <person name="Jernvall J."/>
            <person name="Klein O.D."/>
        </authorList>
    </citation>
    <scope>NUCLEOTIDE SEQUENCE [LARGE SCALE GENOMIC DNA]</scope>
    <source>
        <strain evidence="15">V071</strain>
    </source>
</reference>
<dbReference type="SUPFAM" id="SSF54768">
    <property type="entry name" value="dsRNA-binding domain-like"/>
    <property type="match status" value="1"/>
</dbReference>
<sequence length="561" mass="59599">MASVDEGGRRKPRLAASLQISPGPWKPSGGQEPAEAGNEAPETPEPGVANEQEARGEARKAPGDSVLRAGPTGVFPMAAQVLSLLPKDPSPGQAVALLTQCVANLGISLTFLEDQTTGTSSSFSVCAELDGLVCPAGTGRSKLEAKQQAALSALQYIRKHLEKPEPPVTPRQCLLTSLSIESILTHEQRCAAVVSAGLERLLSDSSPYQTCKGTVAAVILEREVQSTNGHSKETYELVALGTGSSSCAGWLEFSGRRLHDCHGLVIARRALLRFFFRQLLMATQGGPKGKERSVLAPQPGPGPPFALKPGVFLHLYVSNTPKGAAHDIYLPLSSEDSVLHRPAFRLQAHVCGQLKPVSYVAPALRDTHVGCLSASDKLARWAVLGLGGGLLAHFLPPLYATSLVLADPCHDPPTLNRAIHSRPKLDSDLGSCLPSPYVRTTLHLFAGPLVGPSDPVPSTCRGLSLNWSLGDPDIEVVDVATGRMKTEASTGSPSRLCKAAFLAAFRQVASALEKPELLSLKTYEAAKAVPYREARQQLSLLLDMQGLGAWPSKPLVGKFRH</sequence>
<dbReference type="EMBL" id="JBBHLL010000018">
    <property type="protein sequence ID" value="KAK7830308.1"/>
    <property type="molecule type" value="Genomic_DNA"/>
</dbReference>
<feature type="compositionally biased region" description="Basic and acidic residues" evidence="12">
    <location>
        <begin position="52"/>
        <end position="62"/>
    </location>
</feature>
<organism evidence="15 16">
    <name type="scientific">Myodes glareolus</name>
    <name type="common">Bank vole</name>
    <name type="synonym">Clethrionomys glareolus</name>
    <dbReference type="NCBI Taxonomy" id="447135"/>
    <lineage>
        <taxon>Eukaryota</taxon>
        <taxon>Metazoa</taxon>
        <taxon>Chordata</taxon>
        <taxon>Craniata</taxon>
        <taxon>Vertebrata</taxon>
        <taxon>Euteleostomi</taxon>
        <taxon>Mammalia</taxon>
        <taxon>Eutheria</taxon>
        <taxon>Euarchontoglires</taxon>
        <taxon>Glires</taxon>
        <taxon>Rodentia</taxon>
        <taxon>Myomorpha</taxon>
        <taxon>Muroidea</taxon>
        <taxon>Cricetidae</taxon>
        <taxon>Arvicolinae</taxon>
        <taxon>Myodes</taxon>
    </lineage>
</organism>
<comment type="similarity">
    <text evidence="9">Belongs to the ADAD family.</text>
</comment>
<keyword evidence="6 11" id="KW-0694">RNA-binding</keyword>
<protein>
    <recommendedName>
        <fullName evidence="10">Adenosine deaminase domain-containing protein 2</fullName>
    </recommendedName>
</protein>
<evidence type="ECO:0000256" key="9">
    <source>
        <dbReference type="ARBA" id="ARBA00061642"/>
    </source>
</evidence>
<name>A0AAW0JU60_MYOGA</name>
<dbReference type="GO" id="GO:0006382">
    <property type="term" value="P:adenosine to inosine editing"/>
    <property type="evidence" value="ECO:0007669"/>
    <property type="project" value="TreeGrafter"/>
</dbReference>
<comment type="subcellular location">
    <subcellularLocation>
        <location evidence="2">Cytoplasm</location>
    </subcellularLocation>
    <subcellularLocation>
        <location evidence="1">Nucleus</location>
    </subcellularLocation>
</comment>
<evidence type="ECO:0000256" key="5">
    <source>
        <dbReference type="ARBA" id="ARBA00022871"/>
    </source>
</evidence>
<dbReference type="GO" id="GO:0005737">
    <property type="term" value="C:cytoplasm"/>
    <property type="evidence" value="ECO:0007669"/>
    <property type="project" value="UniProtKB-SubCell"/>
</dbReference>
<evidence type="ECO:0000259" key="13">
    <source>
        <dbReference type="PROSITE" id="PS50137"/>
    </source>
</evidence>
<dbReference type="InterPro" id="IPR014720">
    <property type="entry name" value="dsRBD_dom"/>
</dbReference>
<dbReference type="PANTHER" id="PTHR10910">
    <property type="entry name" value="EUKARYOTE SPECIFIC DSRNA BINDING PROTEIN"/>
    <property type="match status" value="1"/>
</dbReference>
<gene>
    <name evidence="15" type="ORF">U0070_018816</name>
</gene>
<dbReference type="FunFam" id="3.30.160.20:FF:000056">
    <property type="entry name" value="Adenosine deaminase domain-containing 2"/>
    <property type="match status" value="1"/>
</dbReference>
<dbReference type="GO" id="GO:0007283">
    <property type="term" value="P:spermatogenesis"/>
    <property type="evidence" value="ECO:0007669"/>
    <property type="project" value="UniProtKB-KW"/>
</dbReference>
<dbReference type="AlphaFoldDB" id="A0AAW0JU60"/>
<dbReference type="GO" id="GO:0006396">
    <property type="term" value="P:RNA processing"/>
    <property type="evidence" value="ECO:0007669"/>
    <property type="project" value="InterPro"/>
</dbReference>